<feature type="transmembrane region" description="Helical" evidence="7">
    <location>
        <begin position="156"/>
        <end position="175"/>
    </location>
</feature>
<keyword evidence="6 7" id="KW-0472">Membrane</keyword>
<dbReference type="PANTHER" id="PTHR43840:SF15">
    <property type="entry name" value="MITOCHONDRIAL METAL TRANSPORTER 1-RELATED"/>
    <property type="match status" value="1"/>
</dbReference>
<dbReference type="GO" id="GO:0008324">
    <property type="term" value="F:monoatomic cation transmembrane transporter activity"/>
    <property type="evidence" value="ECO:0007669"/>
    <property type="project" value="InterPro"/>
</dbReference>
<gene>
    <name evidence="10" type="primary">czcD</name>
    <name evidence="10" type="ORF">GCM10007425_05140</name>
</gene>
<feature type="transmembrane region" description="Helical" evidence="7">
    <location>
        <begin position="181"/>
        <end position="203"/>
    </location>
</feature>
<evidence type="ECO:0000313" key="11">
    <source>
        <dbReference type="Proteomes" id="UP000616608"/>
    </source>
</evidence>
<keyword evidence="5 7" id="KW-1133">Transmembrane helix</keyword>
<dbReference type="InterPro" id="IPR058533">
    <property type="entry name" value="Cation_efflux_TM"/>
</dbReference>
<dbReference type="Gene3D" id="3.30.70.1350">
    <property type="entry name" value="Cation efflux protein, cytoplasmic domain"/>
    <property type="match status" value="1"/>
</dbReference>
<evidence type="ECO:0000259" key="8">
    <source>
        <dbReference type="Pfam" id="PF01545"/>
    </source>
</evidence>
<feature type="domain" description="Cation efflux protein cytoplasmic" evidence="9">
    <location>
        <begin position="215"/>
        <end position="293"/>
    </location>
</feature>
<dbReference type="NCBIfam" id="TIGR01297">
    <property type="entry name" value="CDF"/>
    <property type="match status" value="1"/>
</dbReference>
<dbReference type="InterPro" id="IPR027470">
    <property type="entry name" value="Cation_efflux_CTD"/>
</dbReference>
<evidence type="ECO:0000259" key="9">
    <source>
        <dbReference type="Pfam" id="PF16916"/>
    </source>
</evidence>
<evidence type="ECO:0000313" key="10">
    <source>
        <dbReference type="EMBL" id="GGG13817.1"/>
    </source>
</evidence>
<comment type="subcellular location">
    <subcellularLocation>
        <location evidence="1">Membrane</location>
        <topology evidence="1">Multi-pass membrane protein</topology>
    </subcellularLocation>
</comment>
<proteinExistence type="inferred from homology"/>
<organism evidence="10 11">
    <name type="scientific">Lysinibacillus alkalisoli</name>
    <dbReference type="NCBI Taxonomy" id="1911548"/>
    <lineage>
        <taxon>Bacteria</taxon>
        <taxon>Bacillati</taxon>
        <taxon>Bacillota</taxon>
        <taxon>Bacilli</taxon>
        <taxon>Bacillales</taxon>
        <taxon>Bacillaceae</taxon>
        <taxon>Lysinibacillus</taxon>
    </lineage>
</organism>
<dbReference type="SUPFAM" id="SSF161111">
    <property type="entry name" value="Cation efflux protein transmembrane domain-like"/>
    <property type="match status" value="1"/>
</dbReference>
<sequence length="305" mass="33032">MDVNKQIVQATWIGIIANIILTLLKGAFGFIANSKALLADALHSASDIVGSVVILFGVKVAIKPPDEEHPYGHGKAETIASIIVAFLLILVGVEITISAIKSMFQGNVAIPKMSALIIIAISIVAKEALFQYKYRLGKRVNSIALISEAWHHRSDAFSSIAALIGIAATLIGNHYDISFLLYADAVASIAVAAIVIRMGYALAKESSIMMMEQVLDEQQIAQFEQTITGVAGVRKVDKVYARTHGRYVVLDVRLSVDANLTVEEGHMISKQVKRSLITNHNNIQDAIIHLNPYATCSEDIACKLV</sequence>
<evidence type="ECO:0000256" key="1">
    <source>
        <dbReference type="ARBA" id="ARBA00004141"/>
    </source>
</evidence>
<dbReference type="GO" id="GO:0016020">
    <property type="term" value="C:membrane"/>
    <property type="evidence" value="ECO:0007669"/>
    <property type="project" value="UniProtKB-SubCell"/>
</dbReference>
<evidence type="ECO:0000256" key="6">
    <source>
        <dbReference type="ARBA" id="ARBA00023136"/>
    </source>
</evidence>
<evidence type="ECO:0000256" key="4">
    <source>
        <dbReference type="ARBA" id="ARBA00022692"/>
    </source>
</evidence>
<dbReference type="Pfam" id="PF16916">
    <property type="entry name" value="ZT_dimer"/>
    <property type="match status" value="1"/>
</dbReference>
<dbReference type="PANTHER" id="PTHR43840">
    <property type="entry name" value="MITOCHONDRIAL METAL TRANSPORTER 1-RELATED"/>
    <property type="match status" value="1"/>
</dbReference>
<dbReference type="Proteomes" id="UP000616608">
    <property type="component" value="Unassembled WGS sequence"/>
</dbReference>
<dbReference type="SUPFAM" id="SSF160240">
    <property type="entry name" value="Cation efflux protein cytoplasmic domain-like"/>
    <property type="match status" value="1"/>
</dbReference>
<dbReference type="InterPro" id="IPR027469">
    <property type="entry name" value="Cation_efflux_TMD_sf"/>
</dbReference>
<feature type="transmembrane region" description="Helical" evidence="7">
    <location>
        <begin position="12"/>
        <end position="32"/>
    </location>
</feature>
<feature type="transmembrane region" description="Helical" evidence="7">
    <location>
        <begin position="82"/>
        <end position="104"/>
    </location>
</feature>
<evidence type="ECO:0000256" key="7">
    <source>
        <dbReference type="SAM" id="Phobius"/>
    </source>
</evidence>
<dbReference type="InterPro" id="IPR050291">
    <property type="entry name" value="CDF_Transporter"/>
</dbReference>
<evidence type="ECO:0000256" key="3">
    <source>
        <dbReference type="ARBA" id="ARBA00022448"/>
    </source>
</evidence>
<dbReference type="AlphaFoldDB" id="A0A917D7Q6"/>
<accession>A0A917D7Q6</accession>
<evidence type="ECO:0000256" key="2">
    <source>
        <dbReference type="ARBA" id="ARBA00008114"/>
    </source>
</evidence>
<dbReference type="EMBL" id="BMJT01000002">
    <property type="protein sequence ID" value="GGG13817.1"/>
    <property type="molecule type" value="Genomic_DNA"/>
</dbReference>
<dbReference type="FunFam" id="1.20.1510.10:FF:000006">
    <property type="entry name" value="Divalent cation efflux transporter"/>
    <property type="match status" value="1"/>
</dbReference>
<dbReference type="Pfam" id="PF01545">
    <property type="entry name" value="Cation_efflux"/>
    <property type="match status" value="1"/>
</dbReference>
<reference evidence="10" key="1">
    <citation type="journal article" date="2014" name="Int. J. Syst. Evol. Microbiol.">
        <title>Complete genome sequence of Corynebacterium casei LMG S-19264T (=DSM 44701T), isolated from a smear-ripened cheese.</title>
        <authorList>
            <consortium name="US DOE Joint Genome Institute (JGI-PGF)"/>
            <person name="Walter F."/>
            <person name="Albersmeier A."/>
            <person name="Kalinowski J."/>
            <person name="Ruckert C."/>
        </authorList>
    </citation>
    <scope>NUCLEOTIDE SEQUENCE</scope>
    <source>
        <strain evidence="10">CGMCC 1.15760</strain>
    </source>
</reference>
<comment type="caution">
    <text evidence="10">The sequence shown here is derived from an EMBL/GenBank/DDBJ whole genome shotgun (WGS) entry which is preliminary data.</text>
</comment>
<keyword evidence="4 7" id="KW-0812">Transmembrane</keyword>
<dbReference type="InterPro" id="IPR002524">
    <property type="entry name" value="Cation_efflux"/>
</dbReference>
<keyword evidence="11" id="KW-1185">Reference proteome</keyword>
<evidence type="ECO:0000256" key="5">
    <source>
        <dbReference type="ARBA" id="ARBA00022989"/>
    </source>
</evidence>
<feature type="transmembrane region" description="Helical" evidence="7">
    <location>
        <begin position="110"/>
        <end position="129"/>
    </location>
</feature>
<dbReference type="InterPro" id="IPR036837">
    <property type="entry name" value="Cation_efflux_CTD_sf"/>
</dbReference>
<name>A0A917D7Q6_9BACI</name>
<protein>
    <submittedName>
        <fullName evidence="10">Cation transporter</fullName>
    </submittedName>
</protein>
<feature type="domain" description="Cation efflux protein transmembrane" evidence="8">
    <location>
        <begin position="12"/>
        <end position="208"/>
    </location>
</feature>
<dbReference type="Gene3D" id="1.20.1510.10">
    <property type="entry name" value="Cation efflux protein transmembrane domain"/>
    <property type="match status" value="1"/>
</dbReference>
<reference evidence="10" key="2">
    <citation type="submission" date="2020-09" db="EMBL/GenBank/DDBJ databases">
        <authorList>
            <person name="Sun Q."/>
            <person name="Zhou Y."/>
        </authorList>
    </citation>
    <scope>NUCLEOTIDE SEQUENCE</scope>
    <source>
        <strain evidence="10">CGMCC 1.15760</strain>
    </source>
</reference>
<comment type="similarity">
    <text evidence="2">Belongs to the cation diffusion facilitator (CDF) transporter (TC 2.A.4) family.</text>
</comment>
<keyword evidence="3" id="KW-0813">Transport</keyword>